<feature type="transmembrane region" description="Helical" evidence="9">
    <location>
        <begin position="139"/>
        <end position="158"/>
    </location>
</feature>
<evidence type="ECO:0000256" key="8">
    <source>
        <dbReference type="RuleBase" id="RU000477"/>
    </source>
</evidence>
<keyword evidence="5 8" id="KW-0812">Transmembrane</keyword>
<keyword evidence="6 9" id="KW-1133">Transmembrane helix</keyword>
<proteinExistence type="inferred from homology"/>
<reference evidence="10" key="1">
    <citation type="submission" date="2021-09" db="EMBL/GenBank/DDBJ databases">
        <authorList>
            <person name="Martin H S."/>
        </authorList>
    </citation>
    <scope>NUCLEOTIDE SEQUENCE</scope>
</reference>
<dbReference type="PROSITE" id="PS00221">
    <property type="entry name" value="MIP"/>
    <property type="match status" value="1"/>
</dbReference>
<accession>A0A8J2RA27</accession>
<feature type="transmembrane region" description="Helical" evidence="9">
    <location>
        <begin position="211"/>
        <end position="232"/>
    </location>
</feature>
<dbReference type="EMBL" id="CAKASE010000081">
    <property type="protein sequence ID" value="CAG9583415.1"/>
    <property type="molecule type" value="Genomic_DNA"/>
</dbReference>
<evidence type="ECO:0000256" key="4">
    <source>
        <dbReference type="ARBA" id="ARBA00022475"/>
    </source>
</evidence>
<dbReference type="Proteomes" id="UP000789524">
    <property type="component" value="Unassembled WGS sequence"/>
</dbReference>
<dbReference type="InterPro" id="IPR022357">
    <property type="entry name" value="MIP_CS"/>
</dbReference>
<dbReference type="GO" id="GO:0005886">
    <property type="term" value="C:plasma membrane"/>
    <property type="evidence" value="ECO:0007669"/>
    <property type="project" value="UniProtKB-SubCell"/>
</dbReference>
<dbReference type="Gene3D" id="1.20.1080.10">
    <property type="entry name" value="Glycerol uptake facilitator protein"/>
    <property type="match status" value="1"/>
</dbReference>
<dbReference type="InterPro" id="IPR023271">
    <property type="entry name" value="Aquaporin-like"/>
</dbReference>
<dbReference type="OrthoDB" id="3222at2759"/>
<dbReference type="Pfam" id="PF00230">
    <property type="entry name" value="MIP"/>
    <property type="match status" value="1"/>
</dbReference>
<evidence type="ECO:0000256" key="7">
    <source>
        <dbReference type="ARBA" id="ARBA00023136"/>
    </source>
</evidence>
<dbReference type="PANTHER" id="PTHR19139">
    <property type="entry name" value="AQUAPORIN TRANSPORTER"/>
    <property type="match status" value="1"/>
</dbReference>
<feature type="transmembrane region" description="Helical" evidence="9">
    <location>
        <begin position="96"/>
        <end position="116"/>
    </location>
</feature>
<protein>
    <submittedName>
        <fullName evidence="10">(African queen) hypothetical protein</fullName>
    </submittedName>
</protein>
<organism evidence="10 11">
    <name type="scientific">Danaus chrysippus</name>
    <name type="common">African queen</name>
    <dbReference type="NCBI Taxonomy" id="151541"/>
    <lineage>
        <taxon>Eukaryota</taxon>
        <taxon>Metazoa</taxon>
        <taxon>Ecdysozoa</taxon>
        <taxon>Arthropoda</taxon>
        <taxon>Hexapoda</taxon>
        <taxon>Insecta</taxon>
        <taxon>Pterygota</taxon>
        <taxon>Neoptera</taxon>
        <taxon>Endopterygota</taxon>
        <taxon>Lepidoptera</taxon>
        <taxon>Glossata</taxon>
        <taxon>Ditrysia</taxon>
        <taxon>Papilionoidea</taxon>
        <taxon>Nymphalidae</taxon>
        <taxon>Danainae</taxon>
        <taxon>Danaini</taxon>
        <taxon>Danaina</taxon>
        <taxon>Danaus</taxon>
        <taxon>Anosia</taxon>
    </lineage>
</organism>
<evidence type="ECO:0000256" key="2">
    <source>
        <dbReference type="ARBA" id="ARBA00006175"/>
    </source>
</evidence>
<dbReference type="InterPro" id="IPR034294">
    <property type="entry name" value="Aquaporin_transptr"/>
</dbReference>
<comment type="similarity">
    <text evidence="2 8">Belongs to the MIP/aquaporin (TC 1.A.8) family.</text>
</comment>
<dbReference type="GO" id="GO:0015250">
    <property type="term" value="F:water channel activity"/>
    <property type="evidence" value="ECO:0007669"/>
    <property type="project" value="TreeGrafter"/>
</dbReference>
<feature type="transmembrane region" description="Helical" evidence="9">
    <location>
        <begin position="44"/>
        <end position="65"/>
    </location>
</feature>
<keyword evidence="3 8" id="KW-0813">Transport</keyword>
<evidence type="ECO:0000313" key="10">
    <source>
        <dbReference type="EMBL" id="CAG9583415.1"/>
    </source>
</evidence>
<evidence type="ECO:0000256" key="3">
    <source>
        <dbReference type="ARBA" id="ARBA00022448"/>
    </source>
</evidence>
<dbReference type="AlphaFoldDB" id="A0A8J2RA27"/>
<feature type="transmembrane region" description="Helical" evidence="9">
    <location>
        <begin position="170"/>
        <end position="191"/>
    </location>
</feature>
<dbReference type="PANTHER" id="PTHR19139:SF199">
    <property type="entry name" value="MIP17260P"/>
    <property type="match status" value="1"/>
</dbReference>
<evidence type="ECO:0000256" key="1">
    <source>
        <dbReference type="ARBA" id="ARBA00004651"/>
    </source>
</evidence>
<dbReference type="InterPro" id="IPR000425">
    <property type="entry name" value="MIP"/>
</dbReference>
<name>A0A8J2RA27_9NEOP</name>
<comment type="subcellular location">
    <subcellularLocation>
        <location evidence="1">Cell membrane</location>
        <topology evidence="1">Multi-pass membrane protein</topology>
    </subcellularLocation>
</comment>
<sequence length="238" mass="25322">MSLLGLEELKDYVKVLKQLFAEFLGTFLYLSITLLAGLTSNNSVSWHSLVVVTALSNGFLVASIIQVTGHISGGHINPAVTVGVLACGRMKIAKGILYISAQILGSLFGAFVAYGISEISTRGNLGATIPYNGLRVDQVFGLEFLMTFILVSVVLSVIDTNKPVTGLGSGALAIGISIVACQSSALFYSASLNPVRSLGPAVMMNIWSHHWVFWIGPLLGGLCAGLVYRFMLVYNSDM</sequence>
<gene>
    <name evidence="10" type="ORF">DCHRY22_LOCUS14807</name>
</gene>
<keyword evidence="11" id="KW-1185">Reference proteome</keyword>
<keyword evidence="7 9" id="KW-0472">Membrane</keyword>
<dbReference type="PRINTS" id="PR00783">
    <property type="entry name" value="MINTRINSICP"/>
</dbReference>
<evidence type="ECO:0000256" key="6">
    <source>
        <dbReference type="ARBA" id="ARBA00022989"/>
    </source>
</evidence>
<evidence type="ECO:0000256" key="9">
    <source>
        <dbReference type="SAM" id="Phobius"/>
    </source>
</evidence>
<dbReference type="SUPFAM" id="SSF81338">
    <property type="entry name" value="Aquaporin-like"/>
    <property type="match status" value="1"/>
</dbReference>
<evidence type="ECO:0000256" key="5">
    <source>
        <dbReference type="ARBA" id="ARBA00022692"/>
    </source>
</evidence>
<evidence type="ECO:0000313" key="11">
    <source>
        <dbReference type="Proteomes" id="UP000789524"/>
    </source>
</evidence>
<comment type="caution">
    <text evidence="10">The sequence shown here is derived from an EMBL/GenBank/DDBJ whole genome shotgun (WGS) entry which is preliminary data.</text>
</comment>
<keyword evidence="4" id="KW-1003">Cell membrane</keyword>
<feature type="transmembrane region" description="Helical" evidence="9">
    <location>
        <begin position="20"/>
        <end position="38"/>
    </location>
</feature>